<dbReference type="InterPro" id="IPR011050">
    <property type="entry name" value="Pectin_lyase_fold/virulence"/>
</dbReference>
<name>A0A0F8Z576_9ZZZZ</name>
<organism evidence="1">
    <name type="scientific">marine sediment metagenome</name>
    <dbReference type="NCBI Taxonomy" id="412755"/>
    <lineage>
        <taxon>unclassified sequences</taxon>
        <taxon>metagenomes</taxon>
        <taxon>ecological metagenomes</taxon>
    </lineage>
</organism>
<dbReference type="SUPFAM" id="SSF51126">
    <property type="entry name" value="Pectin lyase-like"/>
    <property type="match status" value="1"/>
</dbReference>
<proteinExistence type="predicted"/>
<dbReference type="Gene3D" id="2.160.20.10">
    <property type="entry name" value="Single-stranded right-handed beta-helix, Pectin lyase-like"/>
    <property type="match status" value="1"/>
</dbReference>
<protein>
    <recommendedName>
        <fullName evidence="2">Right handed beta helix domain-containing protein</fullName>
    </recommendedName>
</protein>
<comment type="caution">
    <text evidence="1">The sequence shown here is derived from an EMBL/GenBank/DDBJ whole genome shotgun (WGS) entry which is preliminary data.</text>
</comment>
<evidence type="ECO:0000313" key="1">
    <source>
        <dbReference type="EMBL" id="KKK88917.1"/>
    </source>
</evidence>
<reference evidence="1" key="1">
    <citation type="journal article" date="2015" name="Nature">
        <title>Complex archaea that bridge the gap between prokaryotes and eukaryotes.</title>
        <authorList>
            <person name="Spang A."/>
            <person name="Saw J.H."/>
            <person name="Jorgensen S.L."/>
            <person name="Zaremba-Niedzwiedzka K."/>
            <person name="Martijn J."/>
            <person name="Lind A.E."/>
            <person name="van Eijk R."/>
            <person name="Schleper C."/>
            <person name="Guy L."/>
            <person name="Ettema T.J."/>
        </authorList>
    </citation>
    <scope>NUCLEOTIDE SEQUENCE</scope>
</reference>
<sequence>MATTNYFVSATNGNDVNDGLDNTGAGLATATWTESVFTLIQAGHGYTFAAGDVIYISAGTGATVGLYEVASSTVNNVVLVETSTLPRVGNASDFAAGDLATGDIASSDGPWQTIDKAMNTVAAADDTVVFCRNEATYSESPAIDTAITSTAQTCVFEGYGTTLGDDIQITMVGKLTDTIATRIHYCFKNIIFDANSANANCVELGSYEIMFRKCKFLNGTANGAACSGTGSTWFWDCDFNDNNTDGVIVGNLGAFFNCRFYRNGTAAIDGGGNVLCWNCTFFSNGGNVIDGGAGNETHVIVINCTIDGDAKDSQVGVVHASSARGMTAIINSVLYDCIKGDFVHSGDRDLILNSLYNSNTTDHDGTGSDQEGTLITAAPDFVDEVAG</sequence>
<accession>A0A0F8Z576</accession>
<feature type="non-terminal residue" evidence="1">
    <location>
        <position position="387"/>
    </location>
</feature>
<dbReference type="AlphaFoldDB" id="A0A0F8Z576"/>
<gene>
    <name evidence="1" type="ORF">LCGC14_2738340</name>
</gene>
<dbReference type="EMBL" id="LAZR01049746">
    <property type="protein sequence ID" value="KKK88917.1"/>
    <property type="molecule type" value="Genomic_DNA"/>
</dbReference>
<dbReference type="InterPro" id="IPR012334">
    <property type="entry name" value="Pectin_lyas_fold"/>
</dbReference>
<evidence type="ECO:0008006" key="2">
    <source>
        <dbReference type="Google" id="ProtNLM"/>
    </source>
</evidence>